<dbReference type="Proteomes" id="UP001596305">
    <property type="component" value="Unassembled WGS sequence"/>
</dbReference>
<evidence type="ECO:0000313" key="4">
    <source>
        <dbReference type="EMBL" id="MFC6425948.1"/>
    </source>
</evidence>
<evidence type="ECO:0000256" key="2">
    <source>
        <dbReference type="ARBA" id="ARBA00023157"/>
    </source>
</evidence>
<dbReference type="RefSeq" id="WP_343902758.1">
    <property type="nucleotide sequence ID" value="NZ_BAAAIY010000001.1"/>
</dbReference>
<sequence length="921" mass="94886">MAERTAWDTVFATPEGHTRVETSAVAVRTDVNGGWQDIDTSVVEDAGRLGVAAPAVEMSFSDGSVGEPLARITRDGHELVFDAPFALTSPVVEGSQVTYPEVFEGVDLVVSVHGDGTGFSEVLRVASPQAAANPALASLSFPVQTTEGLSVVSDEGGFVARDGAGQEVFTSPTPLMWDSSADEVTGGVGAPGVLSPLSPQSLRTGGTASLGASLFSLPHTDAGAGVEPESGVGSGDPVQAPREGDEIAAMPADVAADAVTITPDVEMIADPETVWPIYIDPSVSGSRNEWTLIRSAVPNTVAGYRFGGDAGLGLCDPNATSACSKYNDVHRLVWGFGGYGSFGAANGSDVISATFSVYGTHSWSCSATNTQLWYTGMMSAGTTWNNLGWGAQTGSATVAHKPSCAGQSDRWIEFDATAGARALAAFGGGTLTMGLKAADEGSMAGGWKRYRFDSHLSVTYDRPPSAPTNVWISNPDTPGCVVGAGRPYIRSTTPTMHWTVGDPDGTNVIGNLDIVDLAAPGFAWDAPEDTAMASGSTHSRTVPRGKLLDGHTYQWRAGGLDPVTSRYGPMSACEFTIDTTPPPPPLITIANGGTAAYLENQIAGGIGQLGRFTLGSDGDLTIVGYKYSFNSDALDNYVGIGNWYAADISFMPTVAGGVTLFVQAVDRAGNTSPVRQYFFRVGFPASAGSWLLNEGSGSVAQDRLVGGEASRALNHLGVAGSGVWTGGRLGGADKGLLFDSVDDVVASAVPVVRTDGTFAVNAMVRADVVDGSTRVAVSQDGRVASGFGLGLASGASCPGGQLSCWAFWMNGADSTAPGAVVSASTVPVVEGQWVSLTGVYDAGSDVMRVLVCRPAEFEDPVAGPDVSFVPQWFAPGALQVGRGQVAGAGALQWRGVVSAVRAHTVVPSSTMTSNDCYTEAS</sequence>
<keyword evidence="2" id="KW-1015">Disulfide bond</keyword>
<protein>
    <recommendedName>
        <fullName evidence="3">LamG-like jellyroll fold domain-containing protein</fullName>
    </recommendedName>
</protein>
<dbReference type="SMART" id="SM00560">
    <property type="entry name" value="LamGL"/>
    <property type="match status" value="1"/>
</dbReference>
<dbReference type="InterPro" id="IPR006558">
    <property type="entry name" value="LamG-like"/>
</dbReference>
<keyword evidence="1" id="KW-0732">Signal</keyword>
<dbReference type="EMBL" id="JBHSTM010000008">
    <property type="protein sequence ID" value="MFC6425948.1"/>
    <property type="molecule type" value="Genomic_DNA"/>
</dbReference>
<evidence type="ECO:0000313" key="5">
    <source>
        <dbReference type="Proteomes" id="UP001596305"/>
    </source>
</evidence>
<reference evidence="5" key="1">
    <citation type="journal article" date="2019" name="Int. J. Syst. Evol. Microbiol.">
        <title>The Global Catalogue of Microorganisms (GCM) 10K type strain sequencing project: providing services to taxonomists for standard genome sequencing and annotation.</title>
        <authorList>
            <consortium name="The Broad Institute Genomics Platform"/>
            <consortium name="The Broad Institute Genome Sequencing Center for Infectious Disease"/>
            <person name="Wu L."/>
            <person name="Ma J."/>
        </authorList>
    </citation>
    <scope>NUCLEOTIDE SEQUENCE [LARGE SCALE GENOMIC DNA]</scope>
    <source>
        <strain evidence="5">CCUG 47105</strain>
    </source>
</reference>
<evidence type="ECO:0000259" key="3">
    <source>
        <dbReference type="SMART" id="SM00560"/>
    </source>
</evidence>
<proteinExistence type="predicted"/>
<dbReference type="InterPro" id="IPR013320">
    <property type="entry name" value="ConA-like_dom_sf"/>
</dbReference>
<feature type="domain" description="LamG-like jellyroll fold" evidence="3">
    <location>
        <begin position="756"/>
        <end position="910"/>
    </location>
</feature>
<name>A0ABW1XDW1_9CELL</name>
<evidence type="ECO:0000256" key="1">
    <source>
        <dbReference type="ARBA" id="ARBA00022729"/>
    </source>
</evidence>
<dbReference type="Pfam" id="PF13385">
    <property type="entry name" value="Laminin_G_3"/>
    <property type="match status" value="1"/>
</dbReference>
<organism evidence="4 5">
    <name type="scientific">Oerskovia paurometabola</name>
    <dbReference type="NCBI Taxonomy" id="162170"/>
    <lineage>
        <taxon>Bacteria</taxon>
        <taxon>Bacillati</taxon>
        <taxon>Actinomycetota</taxon>
        <taxon>Actinomycetes</taxon>
        <taxon>Micrococcales</taxon>
        <taxon>Cellulomonadaceae</taxon>
        <taxon>Oerskovia</taxon>
    </lineage>
</organism>
<dbReference type="Gene3D" id="2.60.120.200">
    <property type="match status" value="1"/>
</dbReference>
<gene>
    <name evidence="4" type="ORF">ACFP71_13995</name>
</gene>
<accession>A0ABW1XDW1</accession>
<keyword evidence="5" id="KW-1185">Reference proteome</keyword>
<dbReference type="SUPFAM" id="SSF49899">
    <property type="entry name" value="Concanavalin A-like lectins/glucanases"/>
    <property type="match status" value="1"/>
</dbReference>
<comment type="caution">
    <text evidence="4">The sequence shown here is derived from an EMBL/GenBank/DDBJ whole genome shotgun (WGS) entry which is preliminary data.</text>
</comment>